<accession>A0A0F9JAD8</accession>
<dbReference type="InterPro" id="IPR021133">
    <property type="entry name" value="HEAT_type_2"/>
</dbReference>
<feature type="non-terminal residue" evidence="1">
    <location>
        <position position="1"/>
    </location>
</feature>
<name>A0A0F9JAD8_9ZZZZ</name>
<organism evidence="1">
    <name type="scientific">marine sediment metagenome</name>
    <dbReference type="NCBI Taxonomy" id="412755"/>
    <lineage>
        <taxon>unclassified sequences</taxon>
        <taxon>metagenomes</taxon>
        <taxon>ecological metagenomes</taxon>
    </lineage>
</organism>
<dbReference type="EMBL" id="LAZR01016845">
    <property type="protein sequence ID" value="KKM02766.1"/>
    <property type="molecule type" value="Genomic_DNA"/>
</dbReference>
<comment type="caution">
    <text evidence="1">The sequence shown here is derived from an EMBL/GenBank/DDBJ whole genome shotgun (WGS) entry which is preliminary data.</text>
</comment>
<reference evidence="1" key="1">
    <citation type="journal article" date="2015" name="Nature">
        <title>Complex archaea that bridge the gap between prokaryotes and eukaryotes.</title>
        <authorList>
            <person name="Spang A."/>
            <person name="Saw J.H."/>
            <person name="Jorgensen S.L."/>
            <person name="Zaremba-Niedzwiedzka K."/>
            <person name="Martijn J."/>
            <person name="Lind A.E."/>
            <person name="van Eijk R."/>
            <person name="Schleper C."/>
            <person name="Guy L."/>
            <person name="Ettema T.J."/>
        </authorList>
    </citation>
    <scope>NUCLEOTIDE SEQUENCE</scope>
</reference>
<evidence type="ECO:0000313" key="1">
    <source>
        <dbReference type="EMBL" id="KKM02766.1"/>
    </source>
</evidence>
<sequence>EVRRCVHFHPDLIPWEDLPEKQKDINRHAFDVLLPYFERLLADERERVREAYISAVCVLCRNGKEPYLQSFGGKNWEGKHQAWVHDVHIEGRTVVEPCPADAIRQLDLTKDLAPSKETRRAEMFCTQCQGYVRVLAAPDHLKVHPEHTMQLRWYPPVDEGGEEKANG</sequence>
<gene>
    <name evidence="1" type="ORF">LCGC14_1781200</name>
</gene>
<dbReference type="PROSITE" id="PS50077">
    <property type="entry name" value="HEAT_REPEAT"/>
    <property type="match status" value="1"/>
</dbReference>
<dbReference type="AlphaFoldDB" id="A0A0F9JAD8"/>
<proteinExistence type="predicted"/>
<protein>
    <submittedName>
        <fullName evidence="1">Uncharacterized protein</fullName>
    </submittedName>
</protein>